<evidence type="ECO:0000313" key="3">
    <source>
        <dbReference type="Proteomes" id="UP001497444"/>
    </source>
</evidence>
<reference evidence="2" key="1">
    <citation type="submission" date="2024-02" db="EMBL/GenBank/DDBJ databases">
        <authorList>
            <consortium name="ELIXIR-Norway"/>
            <consortium name="Elixir Norway"/>
        </authorList>
    </citation>
    <scope>NUCLEOTIDE SEQUENCE</scope>
</reference>
<organism evidence="2 3">
    <name type="scientific">Sphagnum jensenii</name>
    <dbReference type="NCBI Taxonomy" id="128206"/>
    <lineage>
        <taxon>Eukaryota</taxon>
        <taxon>Viridiplantae</taxon>
        <taxon>Streptophyta</taxon>
        <taxon>Embryophyta</taxon>
        <taxon>Bryophyta</taxon>
        <taxon>Sphagnophytina</taxon>
        <taxon>Sphagnopsida</taxon>
        <taxon>Sphagnales</taxon>
        <taxon>Sphagnaceae</taxon>
        <taxon>Sphagnum</taxon>
    </lineage>
</organism>
<name>A0ABP0WGJ3_9BRYO</name>
<sequence length="71" mass="8005">MHPILLPLKETDSSGDAAASSGERRRREEGLKQQQEGETHLIICLPQSERTQASEKIYLQQPTLDCLSAQW</sequence>
<dbReference type="EMBL" id="OZ020112">
    <property type="protein sequence ID" value="CAK9264640.1"/>
    <property type="molecule type" value="Genomic_DNA"/>
</dbReference>
<protein>
    <submittedName>
        <fullName evidence="2">Uncharacterized protein</fullName>
    </submittedName>
</protein>
<evidence type="ECO:0000256" key="1">
    <source>
        <dbReference type="SAM" id="MobiDB-lite"/>
    </source>
</evidence>
<accession>A0ABP0WGJ3</accession>
<proteinExistence type="predicted"/>
<evidence type="ECO:0000313" key="2">
    <source>
        <dbReference type="EMBL" id="CAK9264640.1"/>
    </source>
</evidence>
<gene>
    <name evidence="2" type="ORF">CSSPJE1EN1_LOCUS10118</name>
</gene>
<feature type="region of interest" description="Disordered" evidence="1">
    <location>
        <begin position="1"/>
        <end position="39"/>
    </location>
</feature>
<feature type="compositionally biased region" description="Basic and acidic residues" evidence="1">
    <location>
        <begin position="22"/>
        <end position="39"/>
    </location>
</feature>
<keyword evidence="3" id="KW-1185">Reference proteome</keyword>
<dbReference type="Proteomes" id="UP001497444">
    <property type="component" value="Chromosome 17"/>
</dbReference>